<dbReference type="Pfam" id="PF00929">
    <property type="entry name" value="RNase_T"/>
    <property type="match status" value="1"/>
</dbReference>
<dbReference type="InterPro" id="IPR036397">
    <property type="entry name" value="RNaseH_sf"/>
</dbReference>
<dbReference type="GO" id="GO:0004527">
    <property type="term" value="F:exonuclease activity"/>
    <property type="evidence" value="ECO:0007669"/>
    <property type="project" value="UniProtKB-ARBA"/>
</dbReference>
<evidence type="ECO:0000256" key="2">
    <source>
        <dbReference type="SAM" id="MobiDB-lite"/>
    </source>
</evidence>
<protein>
    <recommendedName>
        <fullName evidence="3">Exonuclease domain-containing protein</fullName>
    </recommendedName>
</protein>
<accession>A0AAX1L8L7</accession>
<dbReference type="CDD" id="cd18808">
    <property type="entry name" value="SF1_C_Upf1"/>
    <property type="match status" value="1"/>
</dbReference>
<dbReference type="GO" id="GO:0003676">
    <property type="term" value="F:nucleic acid binding"/>
    <property type="evidence" value="ECO:0007669"/>
    <property type="project" value="InterPro"/>
</dbReference>
<dbReference type="Pfam" id="PF13087">
    <property type="entry name" value="AAA_12"/>
    <property type="match status" value="1"/>
</dbReference>
<evidence type="ECO:0000313" key="4">
    <source>
        <dbReference type="EMBL" id="QRP70729.1"/>
    </source>
</evidence>
<gene>
    <name evidence="4" type="ORF">I6J21_00700</name>
</gene>
<dbReference type="CDD" id="cd06127">
    <property type="entry name" value="DEDDh"/>
    <property type="match status" value="1"/>
</dbReference>
<dbReference type="InterPro" id="IPR027417">
    <property type="entry name" value="P-loop_NTPase"/>
</dbReference>
<evidence type="ECO:0000313" key="5">
    <source>
        <dbReference type="Proteomes" id="UP000617681"/>
    </source>
</evidence>
<dbReference type="SMART" id="SM00479">
    <property type="entry name" value="EXOIII"/>
    <property type="match status" value="1"/>
</dbReference>
<dbReference type="InterPro" id="IPR041677">
    <property type="entry name" value="DNA2/NAM7_AAA_11"/>
</dbReference>
<dbReference type="InterPro" id="IPR045055">
    <property type="entry name" value="DNA2/NAM7-like"/>
</dbReference>
<dbReference type="InterPro" id="IPR047187">
    <property type="entry name" value="SF1_C_Upf1"/>
</dbReference>
<feature type="compositionally biased region" description="Acidic residues" evidence="2">
    <location>
        <begin position="635"/>
        <end position="645"/>
    </location>
</feature>
<evidence type="ECO:0000259" key="3">
    <source>
        <dbReference type="SMART" id="SM00479"/>
    </source>
</evidence>
<sequence length="1328" mass="147694">MALLRGLARASLVERIGAFKLDNFSVAEKDDQLLRLKRAVKKLQSELKKSLPAKLQNQRHFKPGRVSGKTGDLRRRLESKRKMQSFRNLFNDYSEQILDITPCILASPTALAHFIAPKAAAFDIVVFDEASQVTVDQAVGALGRGKSAVIVGDSKQMPPTSFGKASSGNITDDYVYEEESDPSDVGDLDSILTEAVESGFPRLWLTWHYRSQDESLIAFSNKSYYDGKLASLPSPGGSTAEGVTVHRVNGQFLRANTTTGKRKNTNPIEAQAIVEEITRRLNDPFTSEESIGVVTFNVQQRDLILDLLEASEDPLVHEHLQPGPDGIFVKNLENVQGDERDVILFSVAFSKKEDGGPMPLNFGPLNRMGGERRLNVAITRARRSVVMFVSFDPHEIDPTRTNSRGLKDLREYIIQAQKGFSRTDDSTERLSKSETDDHIRDAIAKELRKHGWVVQEEYGLSSFKLDLVVRPENDERWHVAVILDGPRWNTLPTVADRDLTPELLKPLMSWAGLVRVWLPEWIHKPQSVITRIENEIAKAQEVLAARDEEAEEENLRRELELEEKKSAALDNYAQQLQEEEEEEDIENEELSIGATDSSEPFAFSSPLDETMTSPVFDAVVADPPVSEHIVADLSDYGETEEEIELPSEQSEKELTNEESVVTERQVTETVPSFTSFESPQEKENIQKRKLIFKEPQVRNLGKRAELQSGVGAAAKSKLKPVIRNIISNYGPMETTKLYSHIAKCFGLSKAGANIRHNIAAAIPADSRITERIDGEGFIWPNHINPQTWIGFRASSIPRYLASIPLEEIANAIEYSSSALRYGYGLSADESEMVYNQVLKLFGIQRGSSVAEQRFNEALLLASERARKRREVKKQPSVALSSPKTKGRTGASPSPTASDKTTGLKPAVGDVSISSKLINTPENAKHKPTLGFAVLNVKTSGISERDRIIEIGIVLATLNGKVEGTYTTLINPRRSFSDSAIHGISERMTVATPVFEEVADDIAELLDRRILIAHDAPFVSKQLGREFSRSNVKAIHLNDGYCTMSHSPKLLGSSGRSLSSALDAAGLKNEHSHCALDDAMATANLLNVLLHKGAIAAKYPAMQFVSAIHPRRTPTVTREFVEMTESTSWISQIIDQLPTSGEADIDEFMQLLDIVMLDREVSTHERLDLYKQAVNLGLSQQDINRARMQYLRQVIRIALSDSVLSEEEIEDINRVAEVLEIDQGTVSRMISAMQRSSETSDAPTFALQPGDRIAFTGPTVLHSVGSWEKITRNHSLVVADLDKSTVILVAADPDTMNKKAQKARNFKIPIINEQGYDRLLRDLESRLEE</sequence>
<dbReference type="InterPro" id="IPR013520">
    <property type="entry name" value="Ribonucl_H"/>
</dbReference>
<keyword evidence="1" id="KW-0175">Coiled coil</keyword>
<reference evidence="4" key="1">
    <citation type="submission" date="2021-02" db="EMBL/GenBank/DDBJ databases">
        <title>FDA dAtabase for Regulatory Grade micrObial Sequences (FDA-ARGOS): Supporting development and validation of Infectious Disease Dx tests.</title>
        <authorList>
            <person name="Sproer C."/>
            <person name="Gronow S."/>
            <person name="Severitt S."/>
            <person name="Schroder I."/>
            <person name="Tallon L."/>
            <person name="Sadzewicz L."/>
            <person name="Zhao X."/>
            <person name="Boylan J."/>
            <person name="Ott S."/>
            <person name="Bowen H."/>
            <person name="Vavikolanu K."/>
            <person name="Mehta A."/>
            <person name="Aluvathingal J."/>
            <person name="Nadendla S."/>
            <person name="Lowell S."/>
            <person name="Myers T."/>
            <person name="Yan Y."/>
            <person name="Sichtig H."/>
        </authorList>
    </citation>
    <scope>NUCLEOTIDE SEQUENCE</scope>
    <source>
        <strain evidence="4">FDAARGOS_1191</strain>
    </source>
</reference>
<dbReference type="PANTHER" id="PTHR10887">
    <property type="entry name" value="DNA2/NAM7 HELICASE FAMILY"/>
    <property type="match status" value="1"/>
</dbReference>
<dbReference type="RefSeq" id="WP_081446652.1">
    <property type="nucleotide sequence ID" value="NZ_CP069534.1"/>
</dbReference>
<dbReference type="Gene3D" id="3.40.50.300">
    <property type="entry name" value="P-loop containing nucleotide triphosphate hydrolases"/>
    <property type="match status" value="2"/>
</dbReference>
<evidence type="ECO:0000256" key="1">
    <source>
        <dbReference type="SAM" id="Coils"/>
    </source>
</evidence>
<dbReference type="Pfam" id="PF13086">
    <property type="entry name" value="AAA_11"/>
    <property type="match status" value="1"/>
</dbReference>
<dbReference type="Proteomes" id="UP000617681">
    <property type="component" value="Chromosome"/>
</dbReference>
<dbReference type="InterPro" id="IPR012337">
    <property type="entry name" value="RNaseH-like_sf"/>
</dbReference>
<feature type="coiled-coil region" evidence="1">
    <location>
        <begin position="529"/>
        <end position="593"/>
    </location>
</feature>
<dbReference type="SUPFAM" id="SSF158682">
    <property type="entry name" value="TerB-like"/>
    <property type="match status" value="1"/>
</dbReference>
<feature type="compositionally biased region" description="Polar residues" evidence="2">
    <location>
        <begin position="890"/>
        <end position="900"/>
    </location>
</feature>
<feature type="region of interest" description="Disordered" evidence="2">
    <location>
        <begin position="635"/>
        <end position="659"/>
    </location>
</feature>
<proteinExistence type="predicted"/>
<dbReference type="EMBL" id="CP069534">
    <property type="protein sequence ID" value="QRP70729.1"/>
    <property type="molecule type" value="Genomic_DNA"/>
</dbReference>
<feature type="region of interest" description="Disordered" evidence="2">
    <location>
        <begin position="869"/>
        <end position="906"/>
    </location>
</feature>
<dbReference type="Gene3D" id="3.30.420.10">
    <property type="entry name" value="Ribonuclease H-like superfamily/Ribonuclease H"/>
    <property type="match status" value="1"/>
</dbReference>
<dbReference type="CDD" id="cd07177">
    <property type="entry name" value="terB_like"/>
    <property type="match status" value="1"/>
</dbReference>
<dbReference type="SUPFAM" id="SSF52540">
    <property type="entry name" value="P-loop containing nucleoside triphosphate hydrolases"/>
    <property type="match status" value="1"/>
</dbReference>
<dbReference type="InterPro" id="IPR041679">
    <property type="entry name" value="DNA2/NAM7-like_C"/>
</dbReference>
<feature type="domain" description="Exonuclease" evidence="3">
    <location>
        <begin position="930"/>
        <end position="1094"/>
    </location>
</feature>
<dbReference type="InterPro" id="IPR029024">
    <property type="entry name" value="TerB-like"/>
</dbReference>
<dbReference type="SUPFAM" id="SSF53098">
    <property type="entry name" value="Ribonuclease H-like"/>
    <property type="match status" value="1"/>
</dbReference>
<organism evidence="4 5">
    <name type="scientific">Corynebacterium glucuronolyticum</name>
    <dbReference type="NCBI Taxonomy" id="39791"/>
    <lineage>
        <taxon>Bacteria</taxon>
        <taxon>Bacillati</taxon>
        <taxon>Actinomycetota</taxon>
        <taxon>Actinomycetes</taxon>
        <taxon>Mycobacteriales</taxon>
        <taxon>Corynebacteriaceae</taxon>
        <taxon>Corynebacterium</taxon>
    </lineage>
</organism>
<dbReference type="InterPro" id="IPR049468">
    <property type="entry name" value="Restrct_endonuc-II-like_dom"/>
</dbReference>
<dbReference type="GO" id="GO:0004386">
    <property type="term" value="F:helicase activity"/>
    <property type="evidence" value="ECO:0007669"/>
    <property type="project" value="InterPro"/>
</dbReference>
<dbReference type="Pfam" id="PF18741">
    <property type="entry name" value="MTES_1575"/>
    <property type="match status" value="1"/>
</dbReference>
<name>A0AAX1L8L7_9CORY</name>